<evidence type="ECO:0000313" key="2">
    <source>
        <dbReference type="RefSeq" id="XP_016504153.1"/>
    </source>
</evidence>
<dbReference type="Pfam" id="PF15697">
    <property type="entry name" value="DUF4666"/>
    <property type="match status" value="1"/>
</dbReference>
<dbReference type="PANTHER" id="PTHR33730">
    <property type="entry name" value="OS05G0542732 PROTEIN-RELATED"/>
    <property type="match status" value="1"/>
</dbReference>
<organism evidence="2">
    <name type="scientific">Nicotiana tabacum</name>
    <name type="common">Common tobacco</name>
    <dbReference type="NCBI Taxonomy" id="4097"/>
    <lineage>
        <taxon>Eukaryota</taxon>
        <taxon>Viridiplantae</taxon>
        <taxon>Streptophyta</taxon>
        <taxon>Embryophyta</taxon>
        <taxon>Tracheophyta</taxon>
        <taxon>Spermatophyta</taxon>
        <taxon>Magnoliopsida</taxon>
        <taxon>eudicotyledons</taxon>
        <taxon>Gunneridae</taxon>
        <taxon>Pentapetalae</taxon>
        <taxon>asterids</taxon>
        <taxon>lamiids</taxon>
        <taxon>Solanales</taxon>
        <taxon>Solanaceae</taxon>
        <taxon>Nicotianoideae</taxon>
        <taxon>Nicotianeae</taxon>
        <taxon>Nicotiana</taxon>
    </lineage>
</organism>
<dbReference type="OrthoDB" id="689003at2759"/>
<accession>A0A1S4CSS4</accession>
<dbReference type="PaxDb" id="4097-A0A1S4CSS4"/>
<evidence type="ECO:0000256" key="1">
    <source>
        <dbReference type="SAM" id="MobiDB-lite"/>
    </source>
</evidence>
<feature type="region of interest" description="Disordered" evidence="1">
    <location>
        <begin position="44"/>
        <end position="88"/>
    </location>
</feature>
<dbReference type="STRING" id="4097.A0A1S4CSS4"/>
<dbReference type="AlphaFoldDB" id="A0A1S4CSS4"/>
<dbReference type="RefSeq" id="XP_016504153.1">
    <property type="nucleotide sequence ID" value="XM_016648667.1"/>
</dbReference>
<proteinExistence type="predicted"/>
<reference evidence="2" key="1">
    <citation type="submission" date="2025-08" db="UniProtKB">
        <authorList>
            <consortium name="RefSeq"/>
        </authorList>
    </citation>
    <scope>IDENTIFICATION</scope>
</reference>
<dbReference type="OMA" id="PVKHKEE"/>
<dbReference type="InterPro" id="IPR031421">
    <property type="entry name" value="DUF4666"/>
</dbReference>
<gene>
    <name evidence="2" type="primary">LOC107822163</name>
</gene>
<protein>
    <submittedName>
        <fullName evidence="2">Uncharacterized protein At1g15400-like</fullName>
    </submittedName>
</protein>
<dbReference type="PANTHER" id="PTHR33730:SF39">
    <property type="entry name" value="MAPK KINASE SUBSTRATE PROTEIN"/>
    <property type="match status" value="1"/>
</dbReference>
<sequence>MAGLQRSAVSFRRQGSSGLIWDDKFLSGELNQHINHKYKITKCNKASHSKGQQGQPKEENMQVKAASSRTFGLKERSKSNGAGRVSTAIEPSSPRVYACGLCRGIGKKNKSRRGIQNSKRAF</sequence>
<dbReference type="KEGG" id="nta:107822163"/>
<name>A0A1S4CSS4_TOBAC</name>